<accession>A0A4C1TKT5</accession>
<evidence type="ECO:0000313" key="3">
    <source>
        <dbReference type="Proteomes" id="UP000299102"/>
    </source>
</evidence>
<reference evidence="2 3" key="1">
    <citation type="journal article" date="2019" name="Commun. Biol.">
        <title>The bagworm genome reveals a unique fibroin gene that provides high tensile strength.</title>
        <authorList>
            <person name="Kono N."/>
            <person name="Nakamura H."/>
            <person name="Ohtoshi R."/>
            <person name="Tomita M."/>
            <person name="Numata K."/>
            <person name="Arakawa K."/>
        </authorList>
    </citation>
    <scope>NUCLEOTIDE SEQUENCE [LARGE SCALE GENOMIC DNA]</scope>
</reference>
<protein>
    <submittedName>
        <fullName evidence="2">Uncharacterized protein</fullName>
    </submittedName>
</protein>
<sequence length="87" mass="9839">MHSLRTHVSKGLEIAMFTAIPQTIYSVAIFITVRTYEREPLNSYERLYIRVEQTKVRGTSRPGGRVLGGIDSETPLLKTNPSRSAFK</sequence>
<name>A0A4C1TKT5_EUMVA</name>
<dbReference type="EMBL" id="BGZK01000066">
    <property type="protein sequence ID" value="GBP14664.1"/>
    <property type="molecule type" value="Genomic_DNA"/>
</dbReference>
<dbReference type="Proteomes" id="UP000299102">
    <property type="component" value="Unassembled WGS sequence"/>
</dbReference>
<organism evidence="2 3">
    <name type="scientific">Eumeta variegata</name>
    <name type="common">Bagworm moth</name>
    <name type="synonym">Eumeta japonica</name>
    <dbReference type="NCBI Taxonomy" id="151549"/>
    <lineage>
        <taxon>Eukaryota</taxon>
        <taxon>Metazoa</taxon>
        <taxon>Ecdysozoa</taxon>
        <taxon>Arthropoda</taxon>
        <taxon>Hexapoda</taxon>
        <taxon>Insecta</taxon>
        <taxon>Pterygota</taxon>
        <taxon>Neoptera</taxon>
        <taxon>Endopterygota</taxon>
        <taxon>Lepidoptera</taxon>
        <taxon>Glossata</taxon>
        <taxon>Ditrysia</taxon>
        <taxon>Tineoidea</taxon>
        <taxon>Psychidae</taxon>
        <taxon>Oiketicinae</taxon>
        <taxon>Eumeta</taxon>
    </lineage>
</organism>
<keyword evidence="3" id="KW-1185">Reference proteome</keyword>
<evidence type="ECO:0000256" key="1">
    <source>
        <dbReference type="SAM" id="MobiDB-lite"/>
    </source>
</evidence>
<evidence type="ECO:0000313" key="2">
    <source>
        <dbReference type="EMBL" id="GBP14664.1"/>
    </source>
</evidence>
<gene>
    <name evidence="2" type="ORF">EVAR_9577_1</name>
</gene>
<feature type="compositionally biased region" description="Polar residues" evidence="1">
    <location>
        <begin position="77"/>
        <end position="87"/>
    </location>
</feature>
<comment type="caution">
    <text evidence="2">The sequence shown here is derived from an EMBL/GenBank/DDBJ whole genome shotgun (WGS) entry which is preliminary data.</text>
</comment>
<dbReference type="AlphaFoldDB" id="A0A4C1TKT5"/>
<proteinExistence type="predicted"/>
<feature type="region of interest" description="Disordered" evidence="1">
    <location>
        <begin position="58"/>
        <end position="87"/>
    </location>
</feature>